<dbReference type="OrthoDB" id="2153609at2759"/>
<reference evidence="5" key="2">
    <citation type="submission" date="2021-02" db="UniProtKB">
        <authorList>
            <consortium name="EnsemblMetazoa"/>
        </authorList>
    </citation>
    <scope>IDENTIFICATION</scope>
    <source>
        <strain evidence="5">JHB</strain>
    </source>
</reference>
<reference evidence="4" key="1">
    <citation type="submission" date="2007-03" db="EMBL/GenBank/DDBJ databases">
        <title>Annotation of Culex pipiens quinquefasciatus.</title>
        <authorList>
            <consortium name="The Broad Institute Genome Sequencing Platform"/>
            <person name="Atkinson P.W."/>
            <person name="Hemingway J."/>
            <person name="Christensen B.M."/>
            <person name="Higgs S."/>
            <person name="Kodira C."/>
            <person name="Hannick L."/>
            <person name="Megy K."/>
            <person name="O'Leary S."/>
            <person name="Pearson M."/>
            <person name="Haas B.J."/>
            <person name="Mauceli E."/>
            <person name="Wortman J.R."/>
            <person name="Lee N.H."/>
            <person name="Guigo R."/>
            <person name="Stanke M."/>
            <person name="Alvarado L."/>
            <person name="Amedeo P."/>
            <person name="Antoine C.H."/>
            <person name="Arensburger P."/>
            <person name="Bidwell S.L."/>
            <person name="Crawford M."/>
            <person name="Camaro F."/>
            <person name="Devon K."/>
            <person name="Engels R."/>
            <person name="Hammond M."/>
            <person name="Howarth C."/>
            <person name="Koehrsen M."/>
            <person name="Lawson D."/>
            <person name="Montgomery P."/>
            <person name="Nene V."/>
            <person name="Nusbaum C."/>
            <person name="Puiu D."/>
            <person name="Romero-Severson J."/>
            <person name="Severson D.W."/>
            <person name="Shumway M."/>
            <person name="Sisk P."/>
            <person name="Stolte C."/>
            <person name="Zeng Q."/>
            <person name="Eisenstadt E."/>
            <person name="Fraser-Liggett C."/>
            <person name="Strausberg R."/>
            <person name="Galagan J."/>
            <person name="Birren B."/>
            <person name="Collins F.H."/>
        </authorList>
    </citation>
    <scope>NUCLEOTIDE SEQUENCE [LARGE SCALE GENOMIC DNA]</scope>
    <source>
        <strain evidence="4">JHB</strain>
    </source>
</reference>
<dbReference type="VEuPathDB" id="VectorBase:CQUJHB010974"/>
<dbReference type="STRING" id="7176.B0WPD9"/>
<dbReference type="Pfam" id="PF12937">
    <property type="entry name" value="F-box-like"/>
    <property type="match status" value="1"/>
</dbReference>
<feature type="domain" description="F-box" evidence="3">
    <location>
        <begin position="275"/>
        <end position="322"/>
    </location>
</feature>
<dbReference type="SMART" id="SM00367">
    <property type="entry name" value="LRR_CC"/>
    <property type="match status" value="5"/>
</dbReference>
<dbReference type="HOGENOM" id="CLU_024764_2_0_1"/>
<dbReference type="CDD" id="cd09917">
    <property type="entry name" value="F-box_SF"/>
    <property type="match status" value="1"/>
</dbReference>
<dbReference type="AlphaFoldDB" id="B0WPD9"/>
<dbReference type="KEGG" id="cqu:CpipJ_CPIJ009011"/>
<evidence type="ECO:0000313" key="6">
    <source>
        <dbReference type="Proteomes" id="UP000002320"/>
    </source>
</evidence>
<keyword evidence="1" id="KW-0833">Ubl conjugation pathway</keyword>
<dbReference type="InterPro" id="IPR001810">
    <property type="entry name" value="F-box_dom"/>
</dbReference>
<proteinExistence type="predicted"/>
<dbReference type="InterPro" id="IPR036047">
    <property type="entry name" value="F-box-like_dom_sf"/>
</dbReference>
<evidence type="ECO:0000313" key="4">
    <source>
        <dbReference type="EMBL" id="EDS32314.1"/>
    </source>
</evidence>
<feature type="compositionally biased region" description="Low complexity" evidence="2">
    <location>
        <begin position="1"/>
        <end position="10"/>
    </location>
</feature>
<evidence type="ECO:0000256" key="2">
    <source>
        <dbReference type="SAM" id="MobiDB-lite"/>
    </source>
</evidence>
<gene>
    <name evidence="5" type="primary">6041289</name>
    <name evidence="4" type="ORF">CpipJ_CPIJ009011</name>
</gene>
<dbReference type="InParanoid" id="B0WPD9"/>
<dbReference type="PANTHER" id="PTHR38926:SF5">
    <property type="entry name" value="F-BOX AND LEUCINE-RICH REPEAT PROTEIN 6"/>
    <property type="match status" value="1"/>
</dbReference>
<keyword evidence="6" id="KW-1185">Reference proteome</keyword>
<dbReference type="EnsemblMetazoa" id="CPIJ009011-RA">
    <property type="protein sequence ID" value="CPIJ009011-PA"/>
    <property type="gene ID" value="CPIJ009011"/>
</dbReference>
<dbReference type="EMBL" id="DS232022">
    <property type="protein sequence ID" value="EDS32314.1"/>
    <property type="molecule type" value="Genomic_DNA"/>
</dbReference>
<dbReference type="SUPFAM" id="SSF81383">
    <property type="entry name" value="F-box domain"/>
    <property type="match status" value="1"/>
</dbReference>
<dbReference type="SMART" id="SM00256">
    <property type="entry name" value="FBOX"/>
    <property type="match status" value="1"/>
</dbReference>
<dbReference type="VEuPathDB" id="VectorBase:CPIJ009011"/>
<dbReference type="Gene3D" id="1.20.1280.50">
    <property type="match status" value="1"/>
</dbReference>
<dbReference type="Proteomes" id="UP000002320">
    <property type="component" value="Unassembled WGS sequence"/>
</dbReference>
<dbReference type="OMA" id="GWCMREA"/>
<feature type="region of interest" description="Disordered" evidence="2">
    <location>
        <begin position="1"/>
        <end position="22"/>
    </location>
</feature>
<evidence type="ECO:0000313" key="5">
    <source>
        <dbReference type="EnsemblMetazoa" id="CPIJ009011-PA"/>
    </source>
</evidence>
<dbReference type="InterPro" id="IPR032675">
    <property type="entry name" value="LRR_dom_sf"/>
</dbReference>
<evidence type="ECO:0000259" key="3">
    <source>
        <dbReference type="PROSITE" id="PS50181"/>
    </source>
</evidence>
<sequence>MLSDYSLLSSDGDETSSYAETTDDEEAVFLQLSAAVQQGEAGADADGGGKLVSINQYAQDVVDFSTQYGSDTSISYTAYNVTGKPSKYPDYGDFPETFAFRTYGTWWKHAPSACEEFGDEQPAVDDYILVRFEEPVLPEQIKVFETYNPGAIVRIWAYTQAEQWFLLWDVESGNENLPPVERNHARIFCPPLNPAPSPTRFIRFEFNHAKLEYSTQLDAILMLGQKFVPNVVPSKKQKILPKVTVNQEVILQNYSPDLECTSQSSSRSTTPTESGLSLDQMPYDVLFNIMAHLDLRSLYRCGQVCRTLHHIVAVDSLLYAELNLKPYWACASSALLQSLKKRCAFTKKLNLSWCGLFNKISVNEFKDFIAKCGPHLTHLRLDSCKFMTTGSCLETIGRYCPDNLTDLSLQNYQPQTRDFTALASLHHLERLNLNRTSIDTQSLLIVLARNPALRHLNLAFLPLDVSMDDVALQIAKCNRGALVSVDMWKSHSLTSVGLEALAAHCPKLEEVDFGWCLREEASPGEAIRALVRSCPRLKKLFLAAIRGLTDRDLDVIATHCPGLQQLDLMGSMGISTEMCYRLLTRCRKLKLLDLSFCDNLDNMQIMLWRECFDVAIKRSFVDFGPPRGEF</sequence>
<organism>
    <name type="scientific">Culex quinquefasciatus</name>
    <name type="common">Southern house mosquito</name>
    <name type="synonym">Culex pungens</name>
    <dbReference type="NCBI Taxonomy" id="7176"/>
    <lineage>
        <taxon>Eukaryota</taxon>
        <taxon>Metazoa</taxon>
        <taxon>Ecdysozoa</taxon>
        <taxon>Arthropoda</taxon>
        <taxon>Hexapoda</taxon>
        <taxon>Insecta</taxon>
        <taxon>Pterygota</taxon>
        <taxon>Neoptera</taxon>
        <taxon>Endopterygota</taxon>
        <taxon>Diptera</taxon>
        <taxon>Nematocera</taxon>
        <taxon>Culicoidea</taxon>
        <taxon>Culicidae</taxon>
        <taxon>Culicinae</taxon>
        <taxon>Culicini</taxon>
        <taxon>Culex</taxon>
        <taxon>Culex</taxon>
    </lineage>
</organism>
<dbReference type="eggNOG" id="KOG1947">
    <property type="taxonomic scope" value="Eukaryota"/>
</dbReference>
<dbReference type="FunCoup" id="B0WPD9">
    <property type="interactions" value="16"/>
</dbReference>
<dbReference type="Gene3D" id="3.80.10.10">
    <property type="entry name" value="Ribonuclease Inhibitor"/>
    <property type="match status" value="1"/>
</dbReference>
<dbReference type="PROSITE" id="PS50181">
    <property type="entry name" value="FBOX"/>
    <property type="match status" value="1"/>
</dbReference>
<accession>B0WPD9</accession>
<evidence type="ECO:0000256" key="1">
    <source>
        <dbReference type="ARBA" id="ARBA00022786"/>
    </source>
</evidence>
<name>B0WPD9_CULQU</name>
<dbReference type="InterPro" id="IPR006553">
    <property type="entry name" value="Leu-rich_rpt_Cys-con_subtyp"/>
</dbReference>
<dbReference type="SUPFAM" id="SSF52047">
    <property type="entry name" value="RNI-like"/>
    <property type="match status" value="1"/>
</dbReference>
<protein>
    <submittedName>
        <fullName evidence="4 5">F-box/LRR-repeat protein 4</fullName>
    </submittedName>
</protein>
<dbReference type="PANTHER" id="PTHR38926">
    <property type="entry name" value="F-BOX DOMAIN CONTAINING PROTEIN, EXPRESSED"/>
    <property type="match status" value="1"/>
</dbReference>